<proteinExistence type="predicted"/>
<dbReference type="RefSeq" id="WP_078807275.1">
    <property type="nucleotide sequence ID" value="NZ_FUXI01000013.1"/>
</dbReference>
<keyword evidence="2" id="KW-1185">Reference proteome</keyword>
<dbReference type="AlphaFoldDB" id="A0A1T4N7Z0"/>
<protein>
    <submittedName>
        <fullName evidence="1">Uncharacterized protein</fullName>
    </submittedName>
</protein>
<sequence length="169" mass="19908">MEKALVELITARVNERFQNETEFYQSQLGLTHEEWENWKRGVFFVSEKGVAAMIQLFTDYEWMLIQKVIRQTKVIPEKEQGAVDDFNKMKLAIAKKWMTSELATVDLVERLQEVDKLTKTIELRIILSYDAWGYSDILTFTFPAVERDKVAGSRRELIQYMTSLEKRES</sequence>
<accession>A0A1T4N7Z0</accession>
<reference evidence="1 2" key="1">
    <citation type="submission" date="2017-02" db="EMBL/GenBank/DDBJ databases">
        <authorList>
            <person name="Peterson S.W."/>
        </authorList>
    </citation>
    <scope>NUCLEOTIDE SEQUENCE [LARGE SCALE GENOMIC DNA]</scope>
    <source>
        <strain evidence="1 2">ATCC BAA-1030</strain>
    </source>
</reference>
<dbReference type="EMBL" id="FUXI01000013">
    <property type="protein sequence ID" value="SJZ75344.1"/>
    <property type="molecule type" value="Genomic_DNA"/>
</dbReference>
<dbReference type="OrthoDB" id="2187056at2"/>
<name>A0A1T4N7Z0_9ENTE</name>
<evidence type="ECO:0000313" key="2">
    <source>
        <dbReference type="Proteomes" id="UP000190328"/>
    </source>
</evidence>
<organism evidence="1 2">
    <name type="scientific">Pilibacter termitis</name>
    <dbReference type="NCBI Taxonomy" id="263852"/>
    <lineage>
        <taxon>Bacteria</taxon>
        <taxon>Bacillati</taxon>
        <taxon>Bacillota</taxon>
        <taxon>Bacilli</taxon>
        <taxon>Lactobacillales</taxon>
        <taxon>Enterococcaceae</taxon>
        <taxon>Pilibacter</taxon>
    </lineage>
</organism>
<evidence type="ECO:0000313" key="1">
    <source>
        <dbReference type="EMBL" id="SJZ75344.1"/>
    </source>
</evidence>
<gene>
    <name evidence="1" type="ORF">SAMN02745116_01339</name>
</gene>
<dbReference type="Proteomes" id="UP000190328">
    <property type="component" value="Unassembled WGS sequence"/>
</dbReference>
<dbReference type="STRING" id="263852.SAMN02745116_01339"/>